<comment type="subcellular location">
    <subcellularLocation>
        <location evidence="1">Mitochondrion</location>
    </subcellularLocation>
</comment>
<dbReference type="Proteomes" id="UP001302745">
    <property type="component" value="Unassembled WGS sequence"/>
</dbReference>
<dbReference type="AlphaFoldDB" id="A0AAN6VGA2"/>
<accession>A0AAN6VGA2</accession>
<gene>
    <name evidence="1" type="primary">AIM41</name>
    <name evidence="2" type="ORF">C8A00DRAFT_36431</name>
</gene>
<comment type="similarity">
    <text evidence="1">Belongs to the AIM41 family.</text>
</comment>
<sequence>MASKLSPLLLRSFGRPSLRSTAPLRVCRAAYSTDAPPPPLLVKLKDDLKTAMRAKDTNRLAVLRAILAATLNASKTDKPIKTDVQLVSLLQKSARKSQEAADEARAAGRADLVEKEEAQQRILEEYAAGSGLKGIGEVELRQLVESTKADLVAEGVQEKALTGQMIKKLLTPGGPLDGAMVEQKEVVRIIMETCKAK</sequence>
<reference evidence="2" key="2">
    <citation type="submission" date="2023-05" db="EMBL/GenBank/DDBJ databases">
        <authorList>
            <consortium name="Lawrence Berkeley National Laboratory"/>
            <person name="Steindorff A."/>
            <person name="Hensen N."/>
            <person name="Bonometti L."/>
            <person name="Westerberg I."/>
            <person name="Brannstrom I.O."/>
            <person name="Guillou S."/>
            <person name="Cros-Aarteil S."/>
            <person name="Calhoun S."/>
            <person name="Haridas S."/>
            <person name="Kuo A."/>
            <person name="Mondo S."/>
            <person name="Pangilinan J."/>
            <person name="Riley R."/>
            <person name="Labutti K."/>
            <person name="Andreopoulos B."/>
            <person name="Lipzen A."/>
            <person name="Chen C."/>
            <person name="Yanf M."/>
            <person name="Daum C."/>
            <person name="Ng V."/>
            <person name="Clum A."/>
            <person name="Ohm R."/>
            <person name="Martin F."/>
            <person name="Silar P."/>
            <person name="Natvig D."/>
            <person name="Lalanne C."/>
            <person name="Gautier V."/>
            <person name="Ament-Velasquez S.L."/>
            <person name="Kruys A."/>
            <person name="Hutchinson M.I."/>
            <person name="Powell A.J."/>
            <person name="Barry K."/>
            <person name="Miller A.N."/>
            <person name="Grigoriev I.V."/>
            <person name="Debuchy R."/>
            <person name="Gladieux P."/>
            <person name="Thoren M.H."/>
            <person name="Johannesson H."/>
        </authorList>
    </citation>
    <scope>NUCLEOTIDE SEQUENCE</scope>
    <source>
        <strain evidence="2">CBS 538.74</strain>
    </source>
</reference>
<dbReference type="GO" id="GO:0005739">
    <property type="term" value="C:mitochondrion"/>
    <property type="evidence" value="ECO:0007669"/>
    <property type="project" value="UniProtKB-SubCell"/>
</dbReference>
<keyword evidence="1" id="KW-0496">Mitochondrion</keyword>
<comment type="caution">
    <text evidence="2">The sequence shown here is derived from an EMBL/GenBank/DDBJ whole genome shotgun (WGS) entry which is preliminary data.</text>
</comment>
<reference evidence="2" key="1">
    <citation type="journal article" date="2023" name="Mol. Phylogenet. Evol.">
        <title>Genome-scale phylogeny and comparative genomics of the fungal order Sordariales.</title>
        <authorList>
            <person name="Hensen N."/>
            <person name="Bonometti L."/>
            <person name="Westerberg I."/>
            <person name="Brannstrom I.O."/>
            <person name="Guillou S."/>
            <person name="Cros-Aarteil S."/>
            <person name="Calhoun S."/>
            <person name="Haridas S."/>
            <person name="Kuo A."/>
            <person name="Mondo S."/>
            <person name="Pangilinan J."/>
            <person name="Riley R."/>
            <person name="LaButti K."/>
            <person name="Andreopoulos B."/>
            <person name="Lipzen A."/>
            <person name="Chen C."/>
            <person name="Yan M."/>
            <person name="Daum C."/>
            <person name="Ng V."/>
            <person name="Clum A."/>
            <person name="Steindorff A."/>
            <person name="Ohm R.A."/>
            <person name="Martin F."/>
            <person name="Silar P."/>
            <person name="Natvig D.O."/>
            <person name="Lalanne C."/>
            <person name="Gautier V."/>
            <person name="Ament-Velasquez S.L."/>
            <person name="Kruys A."/>
            <person name="Hutchinson M.I."/>
            <person name="Powell A.J."/>
            <person name="Barry K."/>
            <person name="Miller A.N."/>
            <person name="Grigoriev I.V."/>
            <person name="Debuchy R."/>
            <person name="Gladieux P."/>
            <person name="Hiltunen Thoren M."/>
            <person name="Johannesson H."/>
        </authorList>
    </citation>
    <scope>NUCLEOTIDE SEQUENCE</scope>
    <source>
        <strain evidence="2">CBS 538.74</strain>
    </source>
</reference>
<dbReference type="SUPFAM" id="SSF89095">
    <property type="entry name" value="GatB/YqeY motif"/>
    <property type="match status" value="1"/>
</dbReference>
<dbReference type="InterPro" id="IPR042184">
    <property type="entry name" value="YqeY/Aim41_N"/>
</dbReference>
<evidence type="ECO:0000313" key="2">
    <source>
        <dbReference type="EMBL" id="KAK4150933.1"/>
    </source>
</evidence>
<dbReference type="InterPro" id="IPR003789">
    <property type="entry name" value="Asn/Gln_tRNA_amidoTrase-B-like"/>
</dbReference>
<protein>
    <recommendedName>
        <fullName evidence="1">Altered inheritance of mitochondria protein 41</fullName>
    </recommendedName>
</protein>
<dbReference type="GO" id="GO:0016884">
    <property type="term" value="F:carbon-nitrogen ligase activity, with glutamine as amido-N-donor"/>
    <property type="evidence" value="ECO:0007669"/>
    <property type="project" value="UniProtKB-UniRule"/>
</dbReference>
<proteinExistence type="inferred from homology"/>
<evidence type="ECO:0000256" key="1">
    <source>
        <dbReference type="RuleBase" id="RU365099"/>
    </source>
</evidence>
<dbReference type="InterPro" id="IPR019004">
    <property type="entry name" value="YqeY/Aim41"/>
</dbReference>
<name>A0AAN6VGA2_9PEZI</name>
<organism evidence="2 3">
    <name type="scientific">Chaetomidium leptoderma</name>
    <dbReference type="NCBI Taxonomy" id="669021"/>
    <lineage>
        <taxon>Eukaryota</taxon>
        <taxon>Fungi</taxon>
        <taxon>Dikarya</taxon>
        <taxon>Ascomycota</taxon>
        <taxon>Pezizomycotina</taxon>
        <taxon>Sordariomycetes</taxon>
        <taxon>Sordariomycetidae</taxon>
        <taxon>Sordariales</taxon>
        <taxon>Chaetomiaceae</taxon>
        <taxon>Chaetomidium</taxon>
    </lineage>
</organism>
<keyword evidence="3" id="KW-1185">Reference proteome</keyword>
<dbReference type="PANTHER" id="PTHR28055:SF1">
    <property type="entry name" value="ALTERED INHERITANCE OF MITOCHONDRIA PROTEIN 41, MITOCHONDRIAL"/>
    <property type="match status" value="1"/>
</dbReference>
<dbReference type="PANTHER" id="PTHR28055">
    <property type="entry name" value="ALTERED INHERITANCE OF MITOCHONDRIA PROTEIN 41, MITOCHONDRIAL"/>
    <property type="match status" value="1"/>
</dbReference>
<dbReference type="Pfam" id="PF09424">
    <property type="entry name" value="YqeY"/>
    <property type="match status" value="1"/>
</dbReference>
<evidence type="ECO:0000313" key="3">
    <source>
        <dbReference type="Proteomes" id="UP001302745"/>
    </source>
</evidence>
<dbReference type="Gene3D" id="1.10.1510.10">
    <property type="entry name" value="Uncharacterised protein YqeY/AIM41 PF09424, N-terminal domain"/>
    <property type="match status" value="1"/>
</dbReference>
<dbReference type="EMBL" id="MU857042">
    <property type="protein sequence ID" value="KAK4150933.1"/>
    <property type="molecule type" value="Genomic_DNA"/>
</dbReference>